<dbReference type="GO" id="GO:0004467">
    <property type="term" value="F:long-chain fatty acid-CoA ligase activity"/>
    <property type="evidence" value="ECO:0007669"/>
    <property type="project" value="UniProtKB-EC"/>
</dbReference>
<keyword evidence="11" id="KW-1185">Reference proteome</keyword>
<dbReference type="Pfam" id="PF01565">
    <property type="entry name" value="FAD_binding_4"/>
    <property type="match status" value="1"/>
</dbReference>
<dbReference type="PANTHER" id="PTHR43272">
    <property type="entry name" value="LONG-CHAIN-FATTY-ACID--COA LIGASE"/>
    <property type="match status" value="1"/>
</dbReference>
<evidence type="ECO:0000256" key="3">
    <source>
        <dbReference type="ARBA" id="ARBA00022598"/>
    </source>
</evidence>
<dbReference type="GO" id="GO:0071949">
    <property type="term" value="F:FAD binding"/>
    <property type="evidence" value="ECO:0007669"/>
    <property type="project" value="InterPro"/>
</dbReference>
<dbReference type="SUPFAM" id="SSF56176">
    <property type="entry name" value="FAD-binding/transporter-associated domain-like"/>
    <property type="match status" value="1"/>
</dbReference>
<keyword evidence="5" id="KW-0067">ATP-binding</keyword>
<dbReference type="GO" id="GO:0005886">
    <property type="term" value="C:plasma membrane"/>
    <property type="evidence" value="ECO:0007669"/>
    <property type="project" value="TreeGrafter"/>
</dbReference>
<dbReference type="GO" id="GO:0035336">
    <property type="term" value="P:long-chain fatty-acyl-CoA metabolic process"/>
    <property type="evidence" value="ECO:0007669"/>
    <property type="project" value="TreeGrafter"/>
</dbReference>
<evidence type="ECO:0000256" key="7">
    <source>
        <dbReference type="SAM" id="MobiDB-lite"/>
    </source>
</evidence>
<dbReference type="Gene3D" id="3.40.50.12780">
    <property type="entry name" value="N-terminal domain of ligase-like"/>
    <property type="match status" value="1"/>
</dbReference>
<evidence type="ECO:0000259" key="9">
    <source>
        <dbReference type="PROSITE" id="PS51387"/>
    </source>
</evidence>
<name>A0A9P7QUP1_9PEZI</name>
<evidence type="ECO:0000313" key="10">
    <source>
        <dbReference type="EMBL" id="KAG7043064.1"/>
    </source>
</evidence>
<evidence type="ECO:0000256" key="8">
    <source>
        <dbReference type="SAM" id="Phobius"/>
    </source>
</evidence>
<proteinExistence type="inferred from homology"/>
<keyword evidence="8" id="KW-0812">Transmembrane</keyword>
<dbReference type="GO" id="GO:0016491">
    <property type="term" value="F:oxidoreductase activity"/>
    <property type="evidence" value="ECO:0007669"/>
    <property type="project" value="InterPro"/>
</dbReference>
<feature type="region of interest" description="Disordered" evidence="7">
    <location>
        <begin position="613"/>
        <end position="650"/>
    </location>
</feature>
<dbReference type="InterPro" id="IPR016166">
    <property type="entry name" value="FAD-bd_PCMH"/>
</dbReference>
<comment type="similarity">
    <text evidence="2">Belongs to the ATP-dependent AMP-binding enzyme family.</text>
</comment>
<dbReference type="SUPFAM" id="SSF56801">
    <property type="entry name" value="Acetyl-CoA synthetase-like"/>
    <property type="match status" value="1"/>
</dbReference>
<evidence type="ECO:0000256" key="5">
    <source>
        <dbReference type="ARBA" id="ARBA00022840"/>
    </source>
</evidence>
<keyword evidence="8" id="KW-0472">Membrane</keyword>
<comment type="catalytic activity">
    <reaction evidence="6">
        <text>a long-chain fatty acid + ATP + CoA = a long-chain fatty acyl-CoA + AMP + diphosphate</text>
        <dbReference type="Rhea" id="RHEA:15421"/>
        <dbReference type="ChEBI" id="CHEBI:30616"/>
        <dbReference type="ChEBI" id="CHEBI:33019"/>
        <dbReference type="ChEBI" id="CHEBI:57287"/>
        <dbReference type="ChEBI" id="CHEBI:57560"/>
        <dbReference type="ChEBI" id="CHEBI:83139"/>
        <dbReference type="ChEBI" id="CHEBI:456215"/>
        <dbReference type="EC" id="6.2.1.3"/>
    </reaction>
</comment>
<feature type="compositionally biased region" description="Polar residues" evidence="7">
    <location>
        <begin position="616"/>
        <end position="632"/>
    </location>
</feature>
<dbReference type="GO" id="GO:0005811">
    <property type="term" value="C:lipid droplet"/>
    <property type="evidence" value="ECO:0007669"/>
    <property type="project" value="TreeGrafter"/>
</dbReference>
<gene>
    <name evidence="10" type="ORF">JMJ77_002776</name>
</gene>
<evidence type="ECO:0000256" key="4">
    <source>
        <dbReference type="ARBA" id="ARBA00022741"/>
    </source>
</evidence>
<dbReference type="InterPro" id="IPR012951">
    <property type="entry name" value="BBE"/>
</dbReference>
<dbReference type="Gene3D" id="3.30.465.10">
    <property type="match status" value="2"/>
</dbReference>
<dbReference type="InterPro" id="IPR016169">
    <property type="entry name" value="FAD-bd_PCMH_sub2"/>
</dbReference>
<evidence type="ECO:0000256" key="2">
    <source>
        <dbReference type="ARBA" id="ARBA00006432"/>
    </source>
</evidence>
<sequence length="1324" mass="143439">MRFRSQFFGPLSIVGLAITAAFILGLNYSSWDRPFCTCTDGDSCWPSELRWQDLNASVGGRLIAPVPPAFVCHDPNYDEAECAAIREDWVWPEIHESWPGGIQSPYWQNSSCDPFSPVDIPCTLGHSVSYAINVTNAEDVVQGLSFVRRHSLRLAIKNTGHDYMGKSTAKGGLALWTSSLRSIEVLDFASETYTGPAIRMGAGVRGLEAYTAAANKGLRVVGGFCPTVGVAGGYTQGGGHGPLSSQYGLGADQVLEWEVITPSGEHLVATPLQHSDLYWALSGGGPGTYAVVISVTVRAYPDGLIGGATLAFSTAGVAKDDFWDFFKSWQDLLPSLTTAGGTAGYAVTKDAFFIAPITLPGWTKKQVSGLISPLVDRLDELDVQYMLEVTSEPTFLEHYSQHGGPLPRGPYTIHHLFGGRMIPRATVEENSTALVGAFRSILEDTDAFLGFVALDVKQEPGREPVADNAVLPAWRDTLITVLAQSTWNFSALRADGQRRADEITDVVVPRLRELTLDSGTYSNEGDFQLKTWKEDFYGANYPRLQATKSKYDPEGLLFGPTGVSSDAWSIDEQGRLCKGWADGLRSTGLVRVAILKAWATLSARSREAQQLARGTMTVSPESSARASGSAPFSTAVPRAPLTPAETRPQRNAKLAGRPGLLSQPNNKIQTVYDIVNWAAETYGDKPALSTRASGTENTNAKIRSPGDSLYTYISYRDHLTVIRDVGSGLRAVGLQRTDKILVYAATRQVSPADSSGNPEFDEHHEARNGYQSLMEHLHTYEALGLAGLEHSLESTGAKAIFVDHHLCQKVTSAMTNKALPRVEVIVYNEQLSGTCDSGAEWIKGLFELKKTRPGLEILNFSQLCQVGRSKMSEPVQPDREDLCAIYYTSGSTGIPKGVPVKHKAVVAAVTGLDSVIGDYLSPADSFLAYLPLAHVLEFAFENSCFFWGVKMGYGGARTLFDHITPSGTLEVGDLHAFQPTFMIGVPAIWERIKKAIFSSVANSGLIDRLAFWSWLKAKEVWAATGLAGTGRFNGTLSSAASKVVGSRLRFAMSGGGPVAESTQNFLTMVMAPLVNGYGLTETMAMGGLMDPGQWRPGSLSIPASIEMKLVDYPDAGYLTSNTPSQGEIWIRGDSVMVGYYDNDDESKSAVAPGGWLRTGDIGQWEPTCSGDDTHFRIIDRKKNLVKTLNGEYIALEKLESIYRSANLVANICIHASPHRAKPTAIVIPSPPALKELVKRHGLDTHCKVSALTRHPLVVHDALIQLQQIAQEAGLASIEVVEAIVLVDDAEWTPQNGLTTAVGKLNRRGIVTRYQGLLDGVHSEH</sequence>
<accession>A0A9P7QUP1</accession>
<dbReference type="InterPro" id="IPR006094">
    <property type="entry name" value="Oxid_FAD_bind_N"/>
</dbReference>
<keyword evidence="8" id="KW-1133">Transmembrane helix</keyword>
<comment type="similarity">
    <text evidence="1">Belongs to the oxygen-dependent FAD-linked oxidoreductase family.</text>
</comment>
<keyword evidence="4" id="KW-0547">Nucleotide-binding</keyword>
<dbReference type="InterPro" id="IPR000873">
    <property type="entry name" value="AMP-dep_synth/lig_dom"/>
</dbReference>
<dbReference type="PROSITE" id="PS51387">
    <property type="entry name" value="FAD_PCMH"/>
    <property type="match status" value="1"/>
</dbReference>
<dbReference type="InterPro" id="IPR042099">
    <property type="entry name" value="ANL_N_sf"/>
</dbReference>
<dbReference type="PROSITE" id="PS00455">
    <property type="entry name" value="AMP_BINDING"/>
    <property type="match status" value="1"/>
</dbReference>
<organism evidence="10 11">
    <name type="scientific">Colletotrichum scovillei</name>
    <dbReference type="NCBI Taxonomy" id="1209932"/>
    <lineage>
        <taxon>Eukaryota</taxon>
        <taxon>Fungi</taxon>
        <taxon>Dikarya</taxon>
        <taxon>Ascomycota</taxon>
        <taxon>Pezizomycotina</taxon>
        <taxon>Sordariomycetes</taxon>
        <taxon>Hypocreomycetidae</taxon>
        <taxon>Glomerellales</taxon>
        <taxon>Glomerellaceae</taxon>
        <taxon>Colletotrichum</taxon>
        <taxon>Colletotrichum acutatum species complex</taxon>
    </lineage>
</organism>
<dbReference type="PANTHER" id="PTHR43272:SF83">
    <property type="entry name" value="ACYL-COA SYNTHETASE LONG-CHAIN, ISOFORM J"/>
    <property type="match status" value="1"/>
</dbReference>
<dbReference type="Proteomes" id="UP000699042">
    <property type="component" value="Unassembled WGS sequence"/>
</dbReference>
<evidence type="ECO:0000313" key="11">
    <source>
        <dbReference type="Proteomes" id="UP000699042"/>
    </source>
</evidence>
<dbReference type="GO" id="GO:0005783">
    <property type="term" value="C:endoplasmic reticulum"/>
    <property type="evidence" value="ECO:0007669"/>
    <property type="project" value="TreeGrafter"/>
</dbReference>
<keyword evidence="3 10" id="KW-0436">Ligase</keyword>
<feature type="domain" description="FAD-binding PCMH-type" evidence="9">
    <location>
        <begin position="123"/>
        <end position="302"/>
    </location>
</feature>
<dbReference type="InterPro" id="IPR020845">
    <property type="entry name" value="AMP-binding_CS"/>
</dbReference>
<feature type="transmembrane region" description="Helical" evidence="8">
    <location>
        <begin position="7"/>
        <end position="28"/>
    </location>
</feature>
<dbReference type="GO" id="GO:0005524">
    <property type="term" value="F:ATP binding"/>
    <property type="evidence" value="ECO:0007669"/>
    <property type="project" value="UniProtKB-KW"/>
</dbReference>
<reference evidence="10" key="1">
    <citation type="submission" date="2021-05" db="EMBL/GenBank/DDBJ databases">
        <title>Comparative genomics of three Colletotrichum scovillei strains and genetic complementation revealed genes involved fungal growth and virulence on chili pepper.</title>
        <authorList>
            <person name="Hsieh D.-K."/>
            <person name="Chuang S.-C."/>
            <person name="Chen C.-Y."/>
            <person name="Chao Y.-T."/>
            <person name="Lu M.-Y.J."/>
            <person name="Lee M.-H."/>
            <person name="Shih M.-C."/>
        </authorList>
    </citation>
    <scope>NUCLEOTIDE SEQUENCE</scope>
    <source>
        <strain evidence="10">Coll-153</strain>
    </source>
</reference>
<dbReference type="EMBL" id="JAESDN010000012">
    <property type="protein sequence ID" value="KAG7043064.1"/>
    <property type="molecule type" value="Genomic_DNA"/>
</dbReference>
<comment type="caution">
    <text evidence="10">The sequence shown here is derived from an EMBL/GenBank/DDBJ whole genome shotgun (WGS) entry which is preliminary data.</text>
</comment>
<dbReference type="InterPro" id="IPR036318">
    <property type="entry name" value="FAD-bd_PCMH-like_sf"/>
</dbReference>
<evidence type="ECO:0000256" key="1">
    <source>
        <dbReference type="ARBA" id="ARBA00005466"/>
    </source>
</evidence>
<protein>
    <submittedName>
        <fullName evidence="10">Long-chain-fatty-acid-CoA ligase-like protein</fullName>
    </submittedName>
</protein>
<evidence type="ECO:0000256" key="6">
    <source>
        <dbReference type="ARBA" id="ARBA00036813"/>
    </source>
</evidence>
<dbReference type="Pfam" id="PF08031">
    <property type="entry name" value="BBE"/>
    <property type="match status" value="1"/>
</dbReference>
<dbReference type="Pfam" id="PF00501">
    <property type="entry name" value="AMP-binding"/>
    <property type="match status" value="1"/>
</dbReference>